<dbReference type="EMBL" id="CAJOAY010019424">
    <property type="protein sequence ID" value="CAF4330199.1"/>
    <property type="molecule type" value="Genomic_DNA"/>
</dbReference>
<protein>
    <submittedName>
        <fullName evidence="1">Uncharacterized protein</fullName>
    </submittedName>
</protein>
<dbReference type="Proteomes" id="UP000663881">
    <property type="component" value="Unassembled WGS sequence"/>
</dbReference>
<dbReference type="AlphaFoldDB" id="A0A820JVX3"/>
<reference evidence="1" key="1">
    <citation type="submission" date="2021-02" db="EMBL/GenBank/DDBJ databases">
        <authorList>
            <person name="Nowell W R."/>
        </authorList>
    </citation>
    <scope>NUCLEOTIDE SEQUENCE</scope>
</reference>
<organism evidence="1 2">
    <name type="scientific">Adineta steineri</name>
    <dbReference type="NCBI Taxonomy" id="433720"/>
    <lineage>
        <taxon>Eukaryota</taxon>
        <taxon>Metazoa</taxon>
        <taxon>Spiralia</taxon>
        <taxon>Gnathifera</taxon>
        <taxon>Rotifera</taxon>
        <taxon>Eurotatoria</taxon>
        <taxon>Bdelloidea</taxon>
        <taxon>Adinetida</taxon>
        <taxon>Adinetidae</taxon>
        <taxon>Adineta</taxon>
    </lineage>
</organism>
<proteinExistence type="predicted"/>
<feature type="non-terminal residue" evidence="1">
    <location>
        <position position="1"/>
    </location>
</feature>
<sequence length="48" mass="5439">HNQLQYLPVEMWSAPMLTDLNVANNSLKELPAPSVVSVRHTEKVGRHM</sequence>
<gene>
    <name evidence="1" type="ORF">OKA104_LOCUS47728</name>
</gene>
<accession>A0A820JVX3</accession>
<comment type="caution">
    <text evidence="1">The sequence shown here is derived from an EMBL/GenBank/DDBJ whole genome shotgun (WGS) entry which is preliminary data.</text>
</comment>
<feature type="non-terminal residue" evidence="1">
    <location>
        <position position="48"/>
    </location>
</feature>
<evidence type="ECO:0000313" key="2">
    <source>
        <dbReference type="Proteomes" id="UP000663881"/>
    </source>
</evidence>
<name>A0A820JVX3_9BILA</name>
<evidence type="ECO:0000313" key="1">
    <source>
        <dbReference type="EMBL" id="CAF4330199.1"/>
    </source>
</evidence>